<dbReference type="Proteomes" id="UP000011704">
    <property type="component" value="Unassembled WGS sequence"/>
</dbReference>
<evidence type="ECO:0000313" key="2">
    <source>
        <dbReference type="EMBL" id="CCQ91658.1"/>
    </source>
</evidence>
<comment type="caution">
    <text evidence="2">The sequence shown here is derived from an EMBL/GenBank/DDBJ whole genome shotgun (WGS) entry which is preliminary data.</text>
</comment>
<dbReference type="AlphaFoldDB" id="M1YMF8"/>
<accession>M1YMF8</accession>
<sequence>MDEPAPSVRSKGLFQREKKTLPKGSADPSNLQIVKKVGRQMGSYITLEKEFIARIVGTYTTRAEARKIFNAALVKIRDKAQPQSWEQISRRRHK</sequence>
<organism evidence="2 3">
    <name type="scientific">Nitrospina gracilis (strain 3/211)</name>
    <dbReference type="NCBI Taxonomy" id="1266370"/>
    <lineage>
        <taxon>Bacteria</taxon>
        <taxon>Pseudomonadati</taxon>
        <taxon>Nitrospinota/Tectimicrobiota group</taxon>
        <taxon>Nitrospinota</taxon>
        <taxon>Nitrospinia</taxon>
        <taxon>Nitrospinales</taxon>
        <taxon>Nitrospinaceae</taxon>
        <taxon>Nitrospina</taxon>
    </lineage>
</organism>
<name>M1YMF8_NITG3</name>
<dbReference type="InParanoid" id="M1YMF8"/>
<dbReference type="RefSeq" id="WP_005010623.1">
    <property type="nucleotide sequence ID" value="NZ_HG422173.1"/>
</dbReference>
<keyword evidence="3" id="KW-1185">Reference proteome</keyword>
<dbReference type="HOGENOM" id="CLU_2383189_0_0_0"/>
<gene>
    <name evidence="2" type="ORF">NITGR_750016</name>
</gene>
<dbReference type="EMBL" id="CAQJ01000083">
    <property type="protein sequence ID" value="CCQ91658.1"/>
    <property type="molecule type" value="Genomic_DNA"/>
</dbReference>
<proteinExistence type="predicted"/>
<dbReference type="STRING" id="1266370.NITGR_750016"/>
<evidence type="ECO:0000313" key="3">
    <source>
        <dbReference type="Proteomes" id="UP000011704"/>
    </source>
</evidence>
<reference evidence="2 3" key="1">
    <citation type="journal article" date="2013" name="Front. Microbiol.">
        <title>The genome of Nitrospina gracilis illuminates the metabolism and evolution of the major marine nitrite oxidizer.</title>
        <authorList>
            <person name="Luecker S."/>
            <person name="Nowka B."/>
            <person name="Rattei T."/>
            <person name="Spieck E."/>
            <person name="and Daims H."/>
        </authorList>
    </citation>
    <scope>NUCLEOTIDE SEQUENCE [LARGE SCALE GENOMIC DNA]</scope>
    <source>
        <strain evidence="2 3">3/211</strain>
    </source>
</reference>
<feature type="region of interest" description="Disordered" evidence="1">
    <location>
        <begin position="1"/>
        <end position="28"/>
    </location>
</feature>
<protein>
    <submittedName>
        <fullName evidence="2">Uncharacterized protein</fullName>
    </submittedName>
</protein>
<evidence type="ECO:0000256" key="1">
    <source>
        <dbReference type="SAM" id="MobiDB-lite"/>
    </source>
</evidence>